<accession>A0A1H6IGA7</accession>
<name>A0A1H6IGA7_RUMFL</name>
<dbReference type="RefSeq" id="WP_074714524.1">
    <property type="nucleotide sequence ID" value="NZ_FNWV01000002.1"/>
</dbReference>
<protein>
    <submittedName>
        <fullName evidence="2">Uncharacterized protein</fullName>
    </submittedName>
</protein>
<gene>
    <name evidence="2" type="ORF">SAMN02910265_00713</name>
</gene>
<dbReference type="OrthoDB" id="1822879at2"/>
<keyword evidence="1" id="KW-1133">Transmembrane helix</keyword>
<evidence type="ECO:0000256" key="1">
    <source>
        <dbReference type="SAM" id="Phobius"/>
    </source>
</evidence>
<dbReference type="AlphaFoldDB" id="A0A1H6IGA7"/>
<reference evidence="2 3" key="1">
    <citation type="submission" date="2016-10" db="EMBL/GenBank/DDBJ databases">
        <authorList>
            <person name="de Groot N.N."/>
        </authorList>
    </citation>
    <scope>NUCLEOTIDE SEQUENCE [LARGE SCALE GENOMIC DNA]</scope>
    <source>
        <strain evidence="2 3">YAD2003</strain>
    </source>
</reference>
<proteinExistence type="predicted"/>
<evidence type="ECO:0000313" key="3">
    <source>
        <dbReference type="Proteomes" id="UP000183190"/>
    </source>
</evidence>
<organism evidence="2 3">
    <name type="scientific">Ruminococcus flavefaciens</name>
    <dbReference type="NCBI Taxonomy" id="1265"/>
    <lineage>
        <taxon>Bacteria</taxon>
        <taxon>Bacillati</taxon>
        <taxon>Bacillota</taxon>
        <taxon>Clostridia</taxon>
        <taxon>Eubacteriales</taxon>
        <taxon>Oscillospiraceae</taxon>
        <taxon>Ruminococcus</taxon>
    </lineage>
</organism>
<keyword evidence="1" id="KW-0812">Transmembrane</keyword>
<feature type="transmembrane region" description="Helical" evidence="1">
    <location>
        <begin position="47"/>
        <end position="67"/>
    </location>
</feature>
<evidence type="ECO:0000313" key="2">
    <source>
        <dbReference type="EMBL" id="SEH45285.1"/>
    </source>
</evidence>
<keyword evidence="1" id="KW-0472">Membrane</keyword>
<sequence length="76" mass="8958">MIDKFTFQLILCGIGDILIWFGIYFLCAKAHIRRAEENNEEPDLKRLRICFIVSWLIIHSFFVWLGIEVTKWGGPD</sequence>
<dbReference type="EMBL" id="FNWV01000002">
    <property type="protein sequence ID" value="SEH45285.1"/>
    <property type="molecule type" value="Genomic_DNA"/>
</dbReference>
<feature type="transmembrane region" description="Helical" evidence="1">
    <location>
        <begin position="6"/>
        <end position="26"/>
    </location>
</feature>
<dbReference type="Proteomes" id="UP000183190">
    <property type="component" value="Unassembled WGS sequence"/>
</dbReference>